<keyword evidence="4 6" id="KW-1133">Transmembrane helix</keyword>
<keyword evidence="3 6" id="KW-0812">Transmembrane</keyword>
<evidence type="ECO:0000313" key="9">
    <source>
        <dbReference type="Proteomes" id="UP000030700"/>
    </source>
</evidence>
<dbReference type="STRING" id="1499966.U14_05460"/>
<comment type="subcellular location">
    <subcellularLocation>
        <location evidence="1">Cell membrane</location>
        <topology evidence="1">Multi-pass membrane protein</topology>
    </subcellularLocation>
</comment>
<dbReference type="CDD" id="cd17370">
    <property type="entry name" value="MFS_MJ1317_like"/>
    <property type="match status" value="1"/>
</dbReference>
<dbReference type="Proteomes" id="UP000030700">
    <property type="component" value="Unassembled WGS sequence"/>
</dbReference>
<evidence type="ECO:0000256" key="4">
    <source>
        <dbReference type="ARBA" id="ARBA00022989"/>
    </source>
</evidence>
<reference evidence="8 9" key="1">
    <citation type="journal article" date="2015" name="PeerJ">
        <title>First genomic representation of candidate bacterial phylum KSB3 points to enhanced environmental sensing as a trigger of wastewater bulking.</title>
        <authorList>
            <person name="Sekiguchi Y."/>
            <person name="Ohashi A."/>
            <person name="Parks D.H."/>
            <person name="Yamauchi T."/>
            <person name="Tyson G.W."/>
            <person name="Hugenholtz P."/>
        </authorList>
    </citation>
    <scope>NUCLEOTIDE SEQUENCE [LARGE SCALE GENOMIC DNA]</scope>
</reference>
<evidence type="ECO:0000256" key="2">
    <source>
        <dbReference type="ARBA" id="ARBA00022475"/>
    </source>
</evidence>
<sequence length="310" mass="33032">MGYCVNLLVVPMLALAGNWPLAAAFMITERIGKAVRTPARDVMLSHATKEIGRGWGFGLHEAMDQIGAMLGPLLVAFVLRSTGSYQASFGILLVPALLAIGVVLVARTLYPRPRDLETHTAELATKGFDRHFWLYLAAVALIAAGFADFPLIAYHFGKNASIPPLWIPIFYAIAMGVDAIAALICGYFFDRIGLKVMLIAAFIAAGFAPCVFLGNFSLALFGMVIWGIGMGAQESIMRAAVAGMVSANRRGAAYGIFNTGFGVAWFCGSALLGILYDISLPLVIIFSVAIQLAAIPLLWSISRAQASPTA</sequence>
<feature type="transmembrane region" description="Helical" evidence="6">
    <location>
        <begin position="165"/>
        <end position="189"/>
    </location>
</feature>
<dbReference type="Pfam" id="PF07690">
    <property type="entry name" value="MFS_1"/>
    <property type="match status" value="1"/>
</dbReference>
<feature type="transmembrane region" description="Helical" evidence="6">
    <location>
        <begin position="282"/>
        <end position="301"/>
    </location>
</feature>
<feature type="domain" description="Major facilitator superfamily (MFS) profile" evidence="7">
    <location>
        <begin position="1"/>
        <end position="305"/>
    </location>
</feature>
<dbReference type="InterPro" id="IPR020846">
    <property type="entry name" value="MFS_dom"/>
</dbReference>
<evidence type="ECO:0000313" key="8">
    <source>
        <dbReference type="EMBL" id="GAK54181.1"/>
    </source>
</evidence>
<feature type="transmembrane region" description="Helical" evidence="6">
    <location>
        <begin position="131"/>
        <end position="153"/>
    </location>
</feature>
<feature type="transmembrane region" description="Helical" evidence="6">
    <location>
        <begin position="89"/>
        <end position="110"/>
    </location>
</feature>
<dbReference type="EMBL" id="DF820460">
    <property type="protein sequence ID" value="GAK54181.1"/>
    <property type="molecule type" value="Genomic_DNA"/>
</dbReference>
<accession>A0A081BS00</accession>
<keyword evidence="9" id="KW-1185">Reference proteome</keyword>
<evidence type="ECO:0000259" key="7">
    <source>
        <dbReference type="PROSITE" id="PS50850"/>
    </source>
</evidence>
<protein>
    <submittedName>
        <fullName evidence="8">Major facilitator superfamily MFS_1</fullName>
    </submittedName>
</protein>
<feature type="transmembrane region" description="Helical" evidence="6">
    <location>
        <begin position="253"/>
        <end position="276"/>
    </location>
</feature>
<dbReference type="InterPro" id="IPR036259">
    <property type="entry name" value="MFS_trans_sf"/>
</dbReference>
<dbReference type="AlphaFoldDB" id="A0A081BS00"/>
<dbReference type="HOGENOM" id="CLU_040020_2_0_0"/>
<feature type="transmembrane region" description="Helical" evidence="6">
    <location>
        <begin position="196"/>
        <end position="214"/>
    </location>
</feature>
<proteinExistence type="predicted"/>
<evidence type="ECO:0000256" key="1">
    <source>
        <dbReference type="ARBA" id="ARBA00004651"/>
    </source>
</evidence>
<dbReference type="GO" id="GO:0005886">
    <property type="term" value="C:plasma membrane"/>
    <property type="evidence" value="ECO:0007669"/>
    <property type="project" value="UniProtKB-SubCell"/>
</dbReference>
<dbReference type="PANTHER" id="PTHR42688">
    <property type="entry name" value="CONSERVED PROTEIN"/>
    <property type="match status" value="1"/>
</dbReference>
<dbReference type="InterPro" id="IPR052425">
    <property type="entry name" value="Uncharacterized_MFS-type"/>
</dbReference>
<name>A0A081BS00_9BACT</name>
<dbReference type="Gene3D" id="1.20.1250.20">
    <property type="entry name" value="MFS general substrate transporter like domains"/>
    <property type="match status" value="2"/>
</dbReference>
<evidence type="ECO:0000256" key="3">
    <source>
        <dbReference type="ARBA" id="ARBA00022692"/>
    </source>
</evidence>
<gene>
    <name evidence="8" type="ORF">U14_05460</name>
</gene>
<evidence type="ECO:0000256" key="5">
    <source>
        <dbReference type="ARBA" id="ARBA00023136"/>
    </source>
</evidence>
<organism evidence="8 9">
    <name type="scientific">Candidatus Moduliflexus flocculans</name>
    <dbReference type="NCBI Taxonomy" id="1499966"/>
    <lineage>
        <taxon>Bacteria</taxon>
        <taxon>Candidatus Moduliflexota</taxon>
        <taxon>Candidatus Moduliflexia</taxon>
        <taxon>Candidatus Moduliflexales</taxon>
        <taxon>Candidatus Moduliflexaceae</taxon>
    </lineage>
</organism>
<dbReference type="PANTHER" id="PTHR42688:SF1">
    <property type="entry name" value="BLR5212 PROTEIN"/>
    <property type="match status" value="1"/>
</dbReference>
<keyword evidence="5 6" id="KW-0472">Membrane</keyword>
<dbReference type="GO" id="GO:0022857">
    <property type="term" value="F:transmembrane transporter activity"/>
    <property type="evidence" value="ECO:0007669"/>
    <property type="project" value="InterPro"/>
</dbReference>
<dbReference type="InterPro" id="IPR011701">
    <property type="entry name" value="MFS"/>
</dbReference>
<keyword evidence="2" id="KW-1003">Cell membrane</keyword>
<feature type="transmembrane region" description="Helical" evidence="6">
    <location>
        <begin position="6"/>
        <end position="27"/>
    </location>
</feature>
<feature type="transmembrane region" description="Helical" evidence="6">
    <location>
        <begin position="220"/>
        <end position="241"/>
    </location>
</feature>
<dbReference type="PROSITE" id="PS50850">
    <property type="entry name" value="MFS"/>
    <property type="match status" value="1"/>
</dbReference>
<evidence type="ECO:0000256" key="6">
    <source>
        <dbReference type="SAM" id="Phobius"/>
    </source>
</evidence>
<dbReference type="SUPFAM" id="SSF103473">
    <property type="entry name" value="MFS general substrate transporter"/>
    <property type="match status" value="1"/>
</dbReference>